<evidence type="ECO:0000313" key="3">
    <source>
        <dbReference type="Proteomes" id="UP000319663"/>
    </source>
</evidence>
<feature type="compositionally biased region" description="Polar residues" evidence="1">
    <location>
        <begin position="629"/>
        <end position="645"/>
    </location>
</feature>
<feature type="compositionally biased region" description="Polar residues" evidence="1">
    <location>
        <begin position="60"/>
        <end position="70"/>
    </location>
</feature>
<dbReference type="Proteomes" id="UP000319663">
    <property type="component" value="Unassembled WGS sequence"/>
</dbReference>
<feature type="compositionally biased region" description="Low complexity" evidence="1">
    <location>
        <begin position="607"/>
        <end position="619"/>
    </location>
</feature>
<dbReference type="STRING" id="5098.A0A507R7N6"/>
<evidence type="ECO:0000256" key="1">
    <source>
        <dbReference type="SAM" id="MobiDB-lite"/>
    </source>
</evidence>
<evidence type="ECO:0000313" key="2">
    <source>
        <dbReference type="EMBL" id="TQB76953.1"/>
    </source>
</evidence>
<protein>
    <submittedName>
        <fullName evidence="2">Uncharacterized protein</fullName>
    </submittedName>
</protein>
<reference evidence="2 3" key="1">
    <citation type="submission" date="2019-06" db="EMBL/GenBank/DDBJ databases">
        <title>Wine fermentation using esterase from Monascus purpureus.</title>
        <authorList>
            <person name="Geng C."/>
            <person name="Zhang Y."/>
        </authorList>
    </citation>
    <scope>NUCLEOTIDE SEQUENCE [LARGE SCALE GENOMIC DNA]</scope>
    <source>
        <strain evidence="2">HQ1</strain>
    </source>
</reference>
<feature type="compositionally biased region" description="Basic and acidic residues" evidence="1">
    <location>
        <begin position="668"/>
        <end position="691"/>
    </location>
</feature>
<dbReference type="EMBL" id="VIFY01000005">
    <property type="protein sequence ID" value="TQB76953.1"/>
    <property type="molecule type" value="Genomic_DNA"/>
</dbReference>
<organism evidence="2 3">
    <name type="scientific">Monascus purpureus</name>
    <name type="common">Red mold</name>
    <name type="synonym">Monascus anka</name>
    <dbReference type="NCBI Taxonomy" id="5098"/>
    <lineage>
        <taxon>Eukaryota</taxon>
        <taxon>Fungi</taxon>
        <taxon>Dikarya</taxon>
        <taxon>Ascomycota</taxon>
        <taxon>Pezizomycotina</taxon>
        <taxon>Eurotiomycetes</taxon>
        <taxon>Eurotiomycetidae</taxon>
        <taxon>Eurotiales</taxon>
        <taxon>Aspergillaceae</taxon>
        <taxon>Monascus</taxon>
    </lineage>
</organism>
<keyword evidence="3" id="KW-1185">Reference proteome</keyword>
<dbReference type="AlphaFoldDB" id="A0A507R7N6"/>
<comment type="caution">
    <text evidence="2">The sequence shown here is derived from an EMBL/GenBank/DDBJ whole genome shotgun (WGS) entry which is preliminary data.</text>
</comment>
<feature type="region of interest" description="Disordered" evidence="1">
    <location>
        <begin position="818"/>
        <end position="849"/>
    </location>
</feature>
<gene>
    <name evidence="2" type="ORF">MPDQ_006134</name>
</gene>
<feature type="region of interest" description="Disordered" evidence="1">
    <location>
        <begin position="60"/>
        <end position="100"/>
    </location>
</feature>
<feature type="region of interest" description="Disordered" evidence="1">
    <location>
        <begin position="131"/>
        <end position="165"/>
    </location>
</feature>
<feature type="compositionally biased region" description="Polar residues" evidence="1">
    <location>
        <begin position="692"/>
        <end position="709"/>
    </location>
</feature>
<name>A0A507R7N6_MONPU</name>
<sequence>MPIHTCRGPVLSKMKYDIPTLLALRHDARISVEKFSPQALGNNLIRGRNANMSALSERTINGSRDASNTSHQREAASLATGGSQRLPCRQPSNPPQGTLAQTDAGFARFLKEHASPKHQRVTAGGRIVPMSPAPAPKMKLPETSQDSNEYKGREPMTPTWNGRDANETPVNSLEGNPSFSDDFNGPSSSARLTDECAKLSEGYPILGPKLQAPSLFPNFLSVPITSSPFLQPNVSLPFNSQPLLQPEPQVQDYMTVFPNYLLQNLGAEPLQWVPSFSHPSSSQNSSASFTSSQSQFVGSGMQSDSPACSSLFGVNHQPFFNPVMPGSDSLLPLLGHPGHPGGRMAANNISAMNVPLHRGTFNQMTGFKSLQGIKKEYEVLSTQLSRLDRYMALHTWELSPRSKRSLVERRINLVRELDTVRSYKEQLESVATASESTRLDTQKQPSTEFPVAAAQFVAGGNANGHNMPIPWPNSIANYGTPVLYSPVGRLPQSLPVNEPFDAAFNLKGNENPSSFDNSSGLAGVHTGMHTNNSYELDSRCNWSAGRESMEHGFQSLDAESTGSKKPLDPVKAAPANIRQIYREIEDAISRGDSVEDLIKDLAAMTARNARTNNNSNGSPQPGPKRLSKASMSAPSTRSFSRQGLQGVNRHVAGVGSNSEPNYATRRPAKAEGDAQREAHTARRTWKSEGSMRTRSSSYVSTDSWATSQEDNGKTHKRSGKGNKIGHQGSALQARAWENSEVSARAKRATVHRAHDSAASNNSTNPVEQAVSDSMKPVYPQFLTQCLNGKRDFISQKTTPAAAVSQKVNAHGFLPPFDGAGDIPVSKQPQADTDDRLALGGAENGNSQQRPWYMKKRREKPSPAILREFFHRIQVEEANMIYKYHMEHPNALSFD</sequence>
<accession>A0A507R7N6</accession>
<feature type="compositionally biased region" description="Polar residues" evidence="1">
    <location>
        <begin position="757"/>
        <end position="766"/>
    </location>
</feature>
<feature type="region of interest" description="Disordered" evidence="1">
    <location>
        <begin position="607"/>
        <end position="769"/>
    </location>
</feature>
<proteinExistence type="predicted"/>